<feature type="region of interest" description="Disordered" evidence="1">
    <location>
        <begin position="135"/>
        <end position="184"/>
    </location>
</feature>
<feature type="compositionally biased region" description="Acidic residues" evidence="1">
    <location>
        <begin position="173"/>
        <end position="184"/>
    </location>
</feature>
<name>A0A6A5YX80_9PLEO</name>
<sequence>MMANNAVPNVWTQMSYVPPRGQCNFKPSILAARCPCLRFMLHPLKSSSSYECDGCSHHASFHSMENKTEDEIQKRWELEAREKQEEEERIANRPKKRLRQIEYTAAGASNTRLLDNGMMTPDELEEGFQTLLRETTASEAGSSKGRTKKGTGKATKTATAARGTRSRGRVTEIPEDDEEFIELD</sequence>
<keyword evidence="3" id="KW-1185">Reference proteome</keyword>
<organism evidence="2 3">
    <name type="scientific">Lophiotrema nucula</name>
    <dbReference type="NCBI Taxonomy" id="690887"/>
    <lineage>
        <taxon>Eukaryota</taxon>
        <taxon>Fungi</taxon>
        <taxon>Dikarya</taxon>
        <taxon>Ascomycota</taxon>
        <taxon>Pezizomycotina</taxon>
        <taxon>Dothideomycetes</taxon>
        <taxon>Pleosporomycetidae</taxon>
        <taxon>Pleosporales</taxon>
        <taxon>Lophiotremataceae</taxon>
        <taxon>Lophiotrema</taxon>
    </lineage>
</organism>
<evidence type="ECO:0000313" key="3">
    <source>
        <dbReference type="Proteomes" id="UP000799770"/>
    </source>
</evidence>
<feature type="compositionally biased region" description="Low complexity" evidence="1">
    <location>
        <begin position="152"/>
        <end position="163"/>
    </location>
</feature>
<evidence type="ECO:0000313" key="2">
    <source>
        <dbReference type="EMBL" id="KAF2110698.1"/>
    </source>
</evidence>
<dbReference type="Proteomes" id="UP000799770">
    <property type="component" value="Unassembled WGS sequence"/>
</dbReference>
<evidence type="ECO:0000256" key="1">
    <source>
        <dbReference type="SAM" id="MobiDB-lite"/>
    </source>
</evidence>
<dbReference type="OrthoDB" id="5424021at2759"/>
<gene>
    <name evidence="2" type="ORF">BDV96DRAFT_198463</name>
</gene>
<proteinExistence type="predicted"/>
<accession>A0A6A5YX80</accession>
<reference evidence="2" key="1">
    <citation type="journal article" date="2020" name="Stud. Mycol.">
        <title>101 Dothideomycetes genomes: a test case for predicting lifestyles and emergence of pathogens.</title>
        <authorList>
            <person name="Haridas S."/>
            <person name="Albert R."/>
            <person name="Binder M."/>
            <person name="Bloem J."/>
            <person name="Labutti K."/>
            <person name="Salamov A."/>
            <person name="Andreopoulos B."/>
            <person name="Baker S."/>
            <person name="Barry K."/>
            <person name="Bills G."/>
            <person name="Bluhm B."/>
            <person name="Cannon C."/>
            <person name="Castanera R."/>
            <person name="Culley D."/>
            <person name="Daum C."/>
            <person name="Ezra D."/>
            <person name="Gonzalez J."/>
            <person name="Henrissat B."/>
            <person name="Kuo A."/>
            <person name="Liang C."/>
            <person name="Lipzen A."/>
            <person name="Lutzoni F."/>
            <person name="Magnuson J."/>
            <person name="Mondo S."/>
            <person name="Nolan M."/>
            <person name="Ohm R."/>
            <person name="Pangilinan J."/>
            <person name="Park H.-J."/>
            <person name="Ramirez L."/>
            <person name="Alfaro M."/>
            <person name="Sun H."/>
            <person name="Tritt A."/>
            <person name="Yoshinaga Y."/>
            <person name="Zwiers L.-H."/>
            <person name="Turgeon B."/>
            <person name="Goodwin S."/>
            <person name="Spatafora J."/>
            <person name="Crous P."/>
            <person name="Grigoriev I."/>
        </authorList>
    </citation>
    <scope>NUCLEOTIDE SEQUENCE</scope>
    <source>
        <strain evidence="2">CBS 627.86</strain>
    </source>
</reference>
<dbReference type="AlphaFoldDB" id="A0A6A5YX80"/>
<protein>
    <submittedName>
        <fullName evidence="2">Uncharacterized protein</fullName>
    </submittedName>
</protein>
<dbReference type="EMBL" id="ML977337">
    <property type="protein sequence ID" value="KAF2110698.1"/>
    <property type="molecule type" value="Genomic_DNA"/>
</dbReference>